<dbReference type="AlphaFoldDB" id="A0A328HJS3"/>
<feature type="transmembrane region" description="Helical" evidence="1">
    <location>
        <begin position="18"/>
        <end position="37"/>
    </location>
</feature>
<protein>
    <submittedName>
        <fullName evidence="2">Uncharacterized protein</fullName>
    </submittedName>
</protein>
<keyword evidence="1" id="KW-1133">Transmembrane helix</keyword>
<dbReference type="EMBL" id="QLNP01000067">
    <property type="protein sequence ID" value="RAM37695.1"/>
    <property type="molecule type" value="Genomic_DNA"/>
</dbReference>
<gene>
    <name evidence="2" type="ORF">DBZ45_08835</name>
</gene>
<reference evidence="2 3" key="1">
    <citation type="submission" date="2018-04" db="EMBL/GenBank/DDBJ databases">
        <title>Bacteria isolated from cave deposits of Manipur.</title>
        <authorList>
            <person name="Sahoo D."/>
            <person name="Sarangthem I."/>
            <person name="Nandeibam J."/>
        </authorList>
    </citation>
    <scope>NUCLEOTIDE SEQUENCE [LARGE SCALE GENOMIC DNA]</scope>
    <source>
        <strain evidence="3">mrc11</strain>
    </source>
</reference>
<evidence type="ECO:0000313" key="2">
    <source>
        <dbReference type="EMBL" id="RAM37695.1"/>
    </source>
</evidence>
<evidence type="ECO:0000313" key="3">
    <source>
        <dbReference type="Proteomes" id="UP000249166"/>
    </source>
</evidence>
<accession>A0A328HJS3</accession>
<dbReference type="Proteomes" id="UP000249166">
    <property type="component" value="Unassembled WGS sequence"/>
</dbReference>
<sequence>MGIFEWWIALQDGSKADWLAGTATALAFLFAVVQLAIELRRRKLAEIQEQAIQVSGWFDAYHHHFVVRNSSNALIYDVFIYLVDDDFKEHYRRSPNDFSLKMRLVAPGTQVTVPCNVDYTKLTKVPLVDLIFRDSAGRVWMRDRYGNLVPQSKALEELRPETKDIDYYEPAPQIF</sequence>
<name>A0A328HJS3_ARTGO</name>
<organism evidence="2 3">
    <name type="scientific">Arthrobacter globiformis</name>
    <dbReference type="NCBI Taxonomy" id="1665"/>
    <lineage>
        <taxon>Bacteria</taxon>
        <taxon>Bacillati</taxon>
        <taxon>Actinomycetota</taxon>
        <taxon>Actinomycetes</taxon>
        <taxon>Micrococcales</taxon>
        <taxon>Micrococcaceae</taxon>
        <taxon>Arthrobacter</taxon>
    </lineage>
</organism>
<keyword evidence="1" id="KW-0472">Membrane</keyword>
<comment type="caution">
    <text evidence="2">The sequence shown here is derived from an EMBL/GenBank/DDBJ whole genome shotgun (WGS) entry which is preliminary data.</text>
</comment>
<keyword evidence="1" id="KW-0812">Transmembrane</keyword>
<dbReference type="RefSeq" id="WP_111903545.1">
    <property type="nucleotide sequence ID" value="NZ_QLNP01000067.1"/>
</dbReference>
<dbReference type="OrthoDB" id="3292668at2"/>
<evidence type="ECO:0000256" key="1">
    <source>
        <dbReference type="SAM" id="Phobius"/>
    </source>
</evidence>
<proteinExistence type="predicted"/>